<evidence type="ECO:0000256" key="1">
    <source>
        <dbReference type="SAM" id="MobiDB-lite"/>
    </source>
</evidence>
<reference evidence="2 3" key="1">
    <citation type="submission" date="2024-02" db="EMBL/GenBank/DDBJ databases">
        <title>High-quality chromosome-scale genome assembly of Pensacola bahiagrass (Paspalum notatum Flugge var. saurae).</title>
        <authorList>
            <person name="Vega J.M."/>
            <person name="Podio M."/>
            <person name="Orjuela J."/>
            <person name="Siena L.A."/>
            <person name="Pessino S.C."/>
            <person name="Combes M.C."/>
            <person name="Mariac C."/>
            <person name="Albertini E."/>
            <person name="Pupilli F."/>
            <person name="Ortiz J.P.A."/>
            <person name="Leblanc O."/>
        </authorList>
    </citation>
    <scope>NUCLEOTIDE SEQUENCE [LARGE SCALE GENOMIC DNA]</scope>
    <source>
        <strain evidence="2">R1</strain>
        <tissue evidence="2">Leaf</tissue>
    </source>
</reference>
<feature type="compositionally biased region" description="Pro residues" evidence="1">
    <location>
        <begin position="1"/>
        <end position="10"/>
    </location>
</feature>
<accession>A0AAQ3XCM4</accession>
<keyword evidence="3" id="KW-1185">Reference proteome</keyword>
<organism evidence="2 3">
    <name type="scientific">Paspalum notatum var. saurae</name>
    <dbReference type="NCBI Taxonomy" id="547442"/>
    <lineage>
        <taxon>Eukaryota</taxon>
        <taxon>Viridiplantae</taxon>
        <taxon>Streptophyta</taxon>
        <taxon>Embryophyta</taxon>
        <taxon>Tracheophyta</taxon>
        <taxon>Spermatophyta</taxon>
        <taxon>Magnoliopsida</taxon>
        <taxon>Liliopsida</taxon>
        <taxon>Poales</taxon>
        <taxon>Poaceae</taxon>
        <taxon>PACMAD clade</taxon>
        <taxon>Panicoideae</taxon>
        <taxon>Andropogonodae</taxon>
        <taxon>Paspaleae</taxon>
        <taxon>Paspalinae</taxon>
        <taxon>Paspalum</taxon>
    </lineage>
</organism>
<proteinExistence type="predicted"/>
<feature type="region of interest" description="Disordered" evidence="1">
    <location>
        <begin position="1"/>
        <end position="32"/>
    </location>
</feature>
<evidence type="ECO:0000313" key="3">
    <source>
        <dbReference type="Proteomes" id="UP001341281"/>
    </source>
</evidence>
<sequence>MESPPPPPRPASSSLVGHHHLQGRPPFREHKTPRLPCLLRTASAAREGVGGAPAGAHPHDGAPSRFLFRCRLLPSVAALSLSLSFNGVFFVLNPLSDYMWRGCELIGEDQFSY</sequence>
<name>A0AAQ3XCM4_PASNO</name>
<gene>
    <name evidence="2" type="ORF">U9M48_039368</name>
</gene>
<dbReference type="Proteomes" id="UP001341281">
    <property type="component" value="Chromosome 09"/>
</dbReference>
<protein>
    <submittedName>
        <fullName evidence="2">Uncharacterized protein</fullName>
    </submittedName>
</protein>
<dbReference type="EMBL" id="CP144753">
    <property type="protein sequence ID" value="WVZ93385.1"/>
    <property type="molecule type" value="Genomic_DNA"/>
</dbReference>
<dbReference type="AlphaFoldDB" id="A0AAQ3XCM4"/>
<evidence type="ECO:0000313" key="2">
    <source>
        <dbReference type="EMBL" id="WVZ93385.1"/>
    </source>
</evidence>